<feature type="domain" description="DUF112" evidence="2">
    <location>
        <begin position="21"/>
        <end position="439"/>
    </location>
</feature>
<keyword evidence="1" id="KW-1133">Transmembrane helix</keyword>
<feature type="transmembrane region" description="Helical" evidence="1">
    <location>
        <begin position="415"/>
        <end position="443"/>
    </location>
</feature>
<feature type="transmembrane region" description="Helical" evidence="1">
    <location>
        <begin position="323"/>
        <end position="343"/>
    </location>
</feature>
<organism evidence="3 4">
    <name type="scientific">Brevibacterium linens</name>
    <dbReference type="NCBI Taxonomy" id="1703"/>
    <lineage>
        <taxon>Bacteria</taxon>
        <taxon>Bacillati</taxon>
        <taxon>Actinomycetota</taxon>
        <taxon>Actinomycetes</taxon>
        <taxon>Micrococcales</taxon>
        <taxon>Brevibacteriaceae</taxon>
        <taxon>Brevibacterium</taxon>
    </lineage>
</organism>
<dbReference type="Pfam" id="PF01970">
    <property type="entry name" value="TctA"/>
    <property type="match status" value="1"/>
</dbReference>
<sequence>MDSLTQLFSGFSDLFTDPVNLILIIVGVLLGTVAGLLPGLGPSTAIALLLPLALTLDPVHSLVMMVSLYLGAEYGGRISAILLNIPGDPGALMTTLDGYPMAQQGRGSAALAISAIASFVGSLLAIIGLVFLAIPMADVALAFGPNVYVAIVIMALLLSGTLVGGSILKGMIAILLGLIIATVGTDLQTGVPRFTLGMSGLLEGIDLIIPIIGVFGVGEVLWNLKSRSQGEMTSIKTDKFKMPRLSELREISWTTIRGSFIGFIAGVLPGSGTTLAAFFSYSLEKRVSKTPEKFGTGVVKGVAAPESANNAAVGGSMVPMLSLGIPGSGTTAVLLAYLAMYGLEPGPTFFANHGDIAWAMIAALFVSAFAGLILNLPLAPVFAKILDIPQAYLFPMIMVLASIAAFSLNNSIFDVGMVLVFGVVGYLLRLVNISPALVVIGAVLGSMLERNLRQAWILANGDLAAMVLHPMVIVFLVIGIAAVALDLVSKARRKRKVADIAE</sequence>
<evidence type="ECO:0000256" key="1">
    <source>
        <dbReference type="SAM" id="Phobius"/>
    </source>
</evidence>
<feature type="transmembrane region" description="Helical" evidence="1">
    <location>
        <begin position="170"/>
        <end position="187"/>
    </location>
</feature>
<feature type="transmembrane region" description="Helical" evidence="1">
    <location>
        <begin position="140"/>
        <end position="158"/>
    </location>
</feature>
<keyword evidence="1" id="KW-0812">Transmembrane</keyword>
<protein>
    <submittedName>
        <fullName evidence="3">Putative tricarboxylic transport membrane protein</fullName>
    </submittedName>
</protein>
<feature type="transmembrane region" description="Helical" evidence="1">
    <location>
        <begin position="207"/>
        <end position="224"/>
    </location>
</feature>
<feature type="transmembrane region" description="Helical" evidence="1">
    <location>
        <begin position="21"/>
        <end position="40"/>
    </location>
</feature>
<dbReference type="AlphaFoldDB" id="A0A2H1KGF9"/>
<dbReference type="Proteomes" id="UP000234498">
    <property type="component" value="Unassembled WGS sequence"/>
</dbReference>
<evidence type="ECO:0000313" key="4">
    <source>
        <dbReference type="Proteomes" id="UP000234498"/>
    </source>
</evidence>
<evidence type="ECO:0000259" key="2">
    <source>
        <dbReference type="Pfam" id="PF01970"/>
    </source>
</evidence>
<dbReference type="RefSeq" id="WP_101596758.1">
    <property type="nucleotide sequence ID" value="NZ_FXZA01000037.1"/>
</dbReference>
<dbReference type="PANTHER" id="PTHR35342:SF5">
    <property type="entry name" value="TRICARBOXYLIC TRANSPORT PROTEIN"/>
    <property type="match status" value="1"/>
</dbReference>
<name>A0A2H1KGF9_BRELN</name>
<dbReference type="OrthoDB" id="9781349at2"/>
<feature type="transmembrane region" description="Helical" evidence="1">
    <location>
        <begin position="391"/>
        <end position="408"/>
    </location>
</feature>
<feature type="transmembrane region" description="Helical" evidence="1">
    <location>
        <begin position="463"/>
        <end position="488"/>
    </location>
</feature>
<feature type="transmembrane region" description="Helical" evidence="1">
    <location>
        <begin position="355"/>
        <end position="379"/>
    </location>
</feature>
<proteinExistence type="predicted"/>
<reference evidence="4" key="1">
    <citation type="submission" date="2017-03" db="EMBL/GenBank/DDBJ databases">
        <authorList>
            <person name="Monnet C."/>
        </authorList>
    </citation>
    <scope>NUCLEOTIDE SEQUENCE [LARGE SCALE GENOMIC DNA]</scope>
    <source>
        <strain evidence="4">Mu101</strain>
    </source>
</reference>
<feature type="transmembrane region" description="Helical" evidence="1">
    <location>
        <begin position="109"/>
        <end position="134"/>
    </location>
</feature>
<dbReference type="PANTHER" id="PTHR35342">
    <property type="entry name" value="TRICARBOXYLIC TRANSPORT PROTEIN"/>
    <property type="match status" value="1"/>
</dbReference>
<dbReference type="EMBL" id="FXZA01000037">
    <property type="protein sequence ID" value="SMX98810.1"/>
    <property type="molecule type" value="Genomic_DNA"/>
</dbReference>
<evidence type="ECO:0000313" key="3">
    <source>
        <dbReference type="EMBL" id="SMX98810.1"/>
    </source>
</evidence>
<feature type="transmembrane region" description="Helical" evidence="1">
    <location>
        <begin position="259"/>
        <end position="281"/>
    </location>
</feature>
<gene>
    <name evidence="3" type="ORF">BLIN101_03323</name>
</gene>
<accession>A0A2H1KGF9</accession>
<keyword evidence="1" id="KW-0472">Membrane</keyword>
<dbReference type="InterPro" id="IPR002823">
    <property type="entry name" value="DUF112_TM"/>
</dbReference>